<dbReference type="InterPro" id="IPR042054">
    <property type="entry name" value="YegD-like"/>
</dbReference>
<evidence type="ECO:0000256" key="2">
    <source>
        <dbReference type="ARBA" id="ARBA00022741"/>
    </source>
</evidence>
<dbReference type="Proteomes" id="UP000243359">
    <property type="component" value="Chromosome I"/>
</dbReference>
<evidence type="ECO:0000313" key="5">
    <source>
        <dbReference type="Proteomes" id="UP000243359"/>
    </source>
</evidence>
<organism evidence="4 5">
    <name type="scientific">Pseudomonas oryzae</name>
    <dbReference type="NCBI Taxonomy" id="1392877"/>
    <lineage>
        <taxon>Bacteria</taxon>
        <taxon>Pseudomonadati</taxon>
        <taxon>Pseudomonadota</taxon>
        <taxon>Gammaproteobacteria</taxon>
        <taxon>Pseudomonadales</taxon>
        <taxon>Pseudomonadaceae</taxon>
        <taxon>Pseudomonas</taxon>
    </lineage>
</organism>
<dbReference type="InterPro" id="IPR013126">
    <property type="entry name" value="Hsp_70_fam"/>
</dbReference>
<dbReference type="STRING" id="1392877.SAMN05216221_2837"/>
<keyword evidence="2" id="KW-0547">Nucleotide-binding</keyword>
<reference evidence="5" key="1">
    <citation type="submission" date="2016-10" db="EMBL/GenBank/DDBJ databases">
        <authorList>
            <person name="Varghese N."/>
            <person name="Submissions S."/>
        </authorList>
    </citation>
    <scope>NUCLEOTIDE SEQUENCE [LARGE SCALE GENOMIC DNA]</scope>
    <source>
        <strain evidence="5">KCTC 32247</strain>
    </source>
</reference>
<dbReference type="PROSITE" id="PS00329">
    <property type="entry name" value="HSP70_2"/>
    <property type="match status" value="1"/>
</dbReference>
<dbReference type="OrthoDB" id="9807934at2"/>
<proteinExistence type="inferred from homology"/>
<comment type="similarity">
    <text evidence="1">Belongs to the heat shock protein 70 family.</text>
</comment>
<sequence>MTLASPARACGIDFGTSNSTVGWLRPGASNLIALEDGKDTLPSVLFFNFEEQRPAFGRQALGEYLDGYEGRLMRSLKSLLGSPLLSSATTVLGSALPFTQILGLFLGELKQRAEAAAGREFEQVVLGRPVFFVDDDPAADREAADTLIEVARTLGFKDISFQYEPIAAAFDYEAGIDREELVLIVDIGGGTSDFSLVRLSPARRVLAERQADILATGGVHIGGTDFDRQLSLAGVMPLFGYGSRMKSDALMPTSHHINLATWHTINAVYAQKSRIALENMRYDIQDPTGIDRMLRLIEQRAGHWLAIEVEDSKIALTEQESRSIDFSRIEAGLAATLTRPLFEEAIAGSLERINASIEQLLSDAGVRAEEVDTLFFTGGSSGIPALRQHVATRLPNARAVEGNRFGGIGSGLAIEAGKRYG</sequence>
<evidence type="ECO:0000313" key="4">
    <source>
        <dbReference type="EMBL" id="SDS86778.1"/>
    </source>
</evidence>
<dbReference type="CDD" id="cd10231">
    <property type="entry name" value="ASKHA_NBD_HSP70_YegD-like"/>
    <property type="match status" value="1"/>
</dbReference>
<dbReference type="SUPFAM" id="SSF53067">
    <property type="entry name" value="Actin-like ATPase domain"/>
    <property type="match status" value="2"/>
</dbReference>
<dbReference type="AlphaFoldDB" id="A0A1H1VPC2"/>
<dbReference type="Gene3D" id="3.30.420.40">
    <property type="match status" value="3"/>
</dbReference>
<dbReference type="PANTHER" id="PTHR19375">
    <property type="entry name" value="HEAT SHOCK PROTEIN 70KDA"/>
    <property type="match status" value="1"/>
</dbReference>
<evidence type="ECO:0000256" key="3">
    <source>
        <dbReference type="ARBA" id="ARBA00022840"/>
    </source>
</evidence>
<dbReference type="PRINTS" id="PR00301">
    <property type="entry name" value="HEATSHOCK70"/>
</dbReference>
<name>A0A1H1VPC2_9PSED</name>
<evidence type="ECO:0000256" key="1">
    <source>
        <dbReference type="ARBA" id="ARBA00007381"/>
    </source>
</evidence>
<keyword evidence="3" id="KW-0067">ATP-binding</keyword>
<dbReference type="InterPro" id="IPR043129">
    <property type="entry name" value="ATPase_NBD"/>
</dbReference>
<dbReference type="GO" id="GO:0005524">
    <property type="term" value="F:ATP binding"/>
    <property type="evidence" value="ECO:0007669"/>
    <property type="project" value="UniProtKB-KW"/>
</dbReference>
<dbReference type="Pfam" id="PF00012">
    <property type="entry name" value="HSP70"/>
    <property type="match status" value="2"/>
</dbReference>
<gene>
    <name evidence="4" type="ORF">SAMN05216221_2837</name>
</gene>
<dbReference type="GO" id="GO:0140662">
    <property type="term" value="F:ATP-dependent protein folding chaperone"/>
    <property type="evidence" value="ECO:0007669"/>
    <property type="project" value="InterPro"/>
</dbReference>
<dbReference type="EMBL" id="LT629751">
    <property type="protein sequence ID" value="SDS86778.1"/>
    <property type="molecule type" value="Genomic_DNA"/>
</dbReference>
<dbReference type="RefSeq" id="WP_090349539.1">
    <property type="nucleotide sequence ID" value="NZ_LT629751.1"/>
</dbReference>
<dbReference type="Gene3D" id="3.90.640.10">
    <property type="entry name" value="Actin, Chain A, domain 4"/>
    <property type="match status" value="1"/>
</dbReference>
<dbReference type="InterPro" id="IPR018181">
    <property type="entry name" value="Heat_shock_70_CS"/>
</dbReference>
<dbReference type="PROSITE" id="PS01036">
    <property type="entry name" value="HSP70_3"/>
    <property type="match status" value="1"/>
</dbReference>
<accession>A0A1H1VPC2</accession>
<keyword evidence="5" id="KW-1185">Reference proteome</keyword>
<protein>
    <submittedName>
        <fullName evidence="4">Hypothetical chaperone protein</fullName>
    </submittedName>
</protein>